<feature type="transmembrane region" description="Helical" evidence="1">
    <location>
        <begin position="49"/>
        <end position="70"/>
    </location>
</feature>
<name>A0A239IQQ1_9NOCA</name>
<protein>
    <recommendedName>
        <fullName evidence="2">DUF2510 domain-containing protein</fullName>
    </recommendedName>
</protein>
<feature type="domain" description="DUF2510" evidence="2">
    <location>
        <begin position="10"/>
        <end position="39"/>
    </location>
</feature>
<keyword evidence="1" id="KW-1133">Transmembrane helix</keyword>
<sequence length="203" mass="21726">MSDEPHAAQPGWYPTPDGGQRYWNGSAWLDLPNPATPTATRRRRPSKKVVWIAAVLLAVLGIAGITSKLVHDSNVRAEQQAAETAANDAAQREADRIAAAAAKQEQEDQAERLTRTLSVSGIEGSVKTMAEEHVTKGIVDGPVISVTCSPVSGGSTDDLTETTTVFQCFAATEDIGDGRMRGYNYHATMNWSTGNYTYGFGAP</sequence>
<dbReference type="InterPro" id="IPR018929">
    <property type="entry name" value="DUF2510"/>
</dbReference>
<dbReference type="Pfam" id="PF10708">
    <property type="entry name" value="DUF2510"/>
    <property type="match status" value="1"/>
</dbReference>
<accession>A0A239IQQ1</accession>
<evidence type="ECO:0000313" key="3">
    <source>
        <dbReference type="EMBL" id="SNS94754.1"/>
    </source>
</evidence>
<dbReference type="EMBL" id="FZOW01000007">
    <property type="protein sequence ID" value="SNS94754.1"/>
    <property type="molecule type" value="Genomic_DNA"/>
</dbReference>
<dbReference type="OrthoDB" id="4463773at2"/>
<dbReference type="AlphaFoldDB" id="A0A239IQQ1"/>
<proteinExistence type="predicted"/>
<evidence type="ECO:0000256" key="1">
    <source>
        <dbReference type="SAM" id="Phobius"/>
    </source>
</evidence>
<dbReference type="RefSeq" id="WP_089247011.1">
    <property type="nucleotide sequence ID" value="NZ_FZOW01000007.1"/>
</dbReference>
<reference evidence="4" key="1">
    <citation type="submission" date="2017-06" db="EMBL/GenBank/DDBJ databases">
        <authorList>
            <person name="Varghese N."/>
            <person name="Submissions S."/>
        </authorList>
    </citation>
    <scope>NUCLEOTIDE SEQUENCE [LARGE SCALE GENOMIC DNA]</scope>
    <source>
        <strain evidence="4">JCM 23211</strain>
    </source>
</reference>
<dbReference type="Proteomes" id="UP000198327">
    <property type="component" value="Unassembled WGS sequence"/>
</dbReference>
<evidence type="ECO:0000259" key="2">
    <source>
        <dbReference type="Pfam" id="PF10708"/>
    </source>
</evidence>
<keyword evidence="1" id="KW-0812">Transmembrane</keyword>
<keyword evidence="4" id="KW-1185">Reference proteome</keyword>
<keyword evidence="1" id="KW-0472">Membrane</keyword>
<organism evidence="3 4">
    <name type="scientific">Rhodococcoides kyotonense</name>
    <dbReference type="NCBI Taxonomy" id="398843"/>
    <lineage>
        <taxon>Bacteria</taxon>
        <taxon>Bacillati</taxon>
        <taxon>Actinomycetota</taxon>
        <taxon>Actinomycetes</taxon>
        <taxon>Mycobacteriales</taxon>
        <taxon>Nocardiaceae</taxon>
        <taxon>Rhodococcoides</taxon>
    </lineage>
</organism>
<gene>
    <name evidence="3" type="ORF">SAMN05421642_107129</name>
</gene>
<evidence type="ECO:0000313" key="4">
    <source>
        <dbReference type="Proteomes" id="UP000198327"/>
    </source>
</evidence>